<name>A0A9W4T9L4_9GLOM</name>
<sequence length="42" mass="5047">LCKDLYMCIESLKHDLKEKKNSLKKFKRNANYQQKYTEGDHG</sequence>
<evidence type="ECO:0000313" key="1">
    <source>
        <dbReference type="EMBL" id="CAI2197786.1"/>
    </source>
</evidence>
<feature type="non-terminal residue" evidence="1">
    <location>
        <position position="42"/>
    </location>
</feature>
<keyword evidence="2" id="KW-1185">Reference proteome</keyword>
<gene>
    <name evidence="1" type="ORF">FWILDA_LOCUS18249</name>
</gene>
<feature type="non-terminal residue" evidence="1">
    <location>
        <position position="1"/>
    </location>
</feature>
<dbReference type="AlphaFoldDB" id="A0A9W4T9L4"/>
<accession>A0A9W4T9L4</accession>
<comment type="caution">
    <text evidence="1">The sequence shown here is derived from an EMBL/GenBank/DDBJ whole genome shotgun (WGS) entry which is preliminary data.</text>
</comment>
<reference evidence="1" key="1">
    <citation type="submission" date="2022-08" db="EMBL/GenBank/DDBJ databases">
        <authorList>
            <person name="Kallberg Y."/>
            <person name="Tangrot J."/>
            <person name="Rosling A."/>
        </authorList>
    </citation>
    <scope>NUCLEOTIDE SEQUENCE</scope>
    <source>
        <strain evidence="1">Wild A</strain>
    </source>
</reference>
<proteinExistence type="predicted"/>
<protein>
    <submittedName>
        <fullName evidence="1">8399_t:CDS:1</fullName>
    </submittedName>
</protein>
<evidence type="ECO:0000313" key="2">
    <source>
        <dbReference type="Proteomes" id="UP001153678"/>
    </source>
</evidence>
<dbReference type="EMBL" id="CAMKVN010017079">
    <property type="protein sequence ID" value="CAI2197786.1"/>
    <property type="molecule type" value="Genomic_DNA"/>
</dbReference>
<dbReference type="Proteomes" id="UP001153678">
    <property type="component" value="Unassembled WGS sequence"/>
</dbReference>
<organism evidence="1 2">
    <name type="scientific">Funneliformis geosporum</name>
    <dbReference type="NCBI Taxonomy" id="1117311"/>
    <lineage>
        <taxon>Eukaryota</taxon>
        <taxon>Fungi</taxon>
        <taxon>Fungi incertae sedis</taxon>
        <taxon>Mucoromycota</taxon>
        <taxon>Glomeromycotina</taxon>
        <taxon>Glomeromycetes</taxon>
        <taxon>Glomerales</taxon>
        <taxon>Glomeraceae</taxon>
        <taxon>Funneliformis</taxon>
    </lineage>
</organism>